<feature type="transmembrane region" description="Helical" evidence="8">
    <location>
        <begin position="507"/>
        <end position="526"/>
    </location>
</feature>
<evidence type="ECO:0000256" key="6">
    <source>
        <dbReference type="ARBA" id="ARBA00023136"/>
    </source>
</evidence>
<feature type="transmembrane region" description="Helical" evidence="8">
    <location>
        <begin position="312"/>
        <end position="335"/>
    </location>
</feature>
<evidence type="ECO:0000256" key="8">
    <source>
        <dbReference type="SAM" id="Phobius"/>
    </source>
</evidence>
<feature type="compositionally biased region" description="Polar residues" evidence="7">
    <location>
        <begin position="165"/>
        <end position="182"/>
    </location>
</feature>
<dbReference type="GO" id="GO:0140107">
    <property type="term" value="F:high-affinity potassium ion transmembrane transporter activity"/>
    <property type="evidence" value="ECO:0007669"/>
    <property type="project" value="TreeGrafter"/>
</dbReference>
<sequence length="782" mass="86802">MGLEWWHNFREQHPELCQTWATRWALIRPYLPPVNFITLHYAYFIVTAIVGTLVFWGSSAPHYSIGWWDSLFMVMSALTASGLNTVNVSQLTTFQQVQLCVFMIIGSQVIVSYITIAFRKRIFEKRFEDIVERERAKRKATTSTKTGAVIGMTGAMIGLQVMSSFGKSQGRSQGQNSRPWSSKRNKEPNVQPVQPASTPDNPATGILGGARGPPQQQHVGFLEPIREDRPQSATAGHSIYQTHSHQSGNTARRRPQTMESRTSDTGFNVQTFLKEQKGNIGRNGQFFNLSGDQREYLGGVEYRSLKFLSAFVIVYFVLWQLFGAIALGAWMSVYAVDDTAVNAQNPWWAGIFLAISAYNNAGFTLLDAGFIPFQGSYFVLIIVTILSLAGPAAFPVFMRLLIWTMSKVFHFFTRDAEDYTIWKEGFDFILKFPRRVYTSLFPSRDTWLFVATFGGFVLADWVLILVLTIGNPTMEALPVGQRIFDALFEGFSIPSGGYAIVSPSAMYFDVHVLWLVIFYTAAYPHIITMRKTNVYEERSLGIYEGDQTEIEQLHSETSSLFDVDADTRHEDHLEAGVTSAFNADTNIKGRNWGTASQALARRGTAFVGRQLQRRMTAFQGVGVAHAAAPDGAGGSDGRPSREAPPSGRHHGLCATSICTVPAEPHAGRATEPGIAATLFLVTLIETRHSLEDPVTFSVFNILFEIVSGYTNIGISIGLPDQSYSLTGGMYTGSKIIMTLVMLRGRHRGLPVALDRAVRLPGKRLAELEDEDAEIKSTSAFSR</sequence>
<evidence type="ECO:0000256" key="5">
    <source>
        <dbReference type="ARBA" id="ARBA00023065"/>
    </source>
</evidence>
<dbReference type="Proteomes" id="UP001148614">
    <property type="component" value="Unassembled WGS sequence"/>
</dbReference>
<keyword evidence="6 8" id="KW-0472">Membrane</keyword>
<evidence type="ECO:0000256" key="3">
    <source>
        <dbReference type="ARBA" id="ARBA00022692"/>
    </source>
</evidence>
<feature type="transmembrane region" description="Helical" evidence="8">
    <location>
        <begin position="378"/>
        <end position="402"/>
    </location>
</feature>
<feature type="region of interest" description="Disordered" evidence="7">
    <location>
        <begin position="627"/>
        <end position="650"/>
    </location>
</feature>
<dbReference type="AlphaFoldDB" id="A0A9W8TM96"/>
<name>A0A9W8TM96_9PEZI</name>
<feature type="region of interest" description="Disordered" evidence="7">
    <location>
        <begin position="165"/>
        <end position="217"/>
    </location>
</feature>
<keyword evidence="3 8" id="KW-0812">Transmembrane</keyword>
<dbReference type="InterPro" id="IPR051143">
    <property type="entry name" value="TrkH_K-transport"/>
</dbReference>
<dbReference type="GO" id="GO:0005886">
    <property type="term" value="C:plasma membrane"/>
    <property type="evidence" value="ECO:0007669"/>
    <property type="project" value="TreeGrafter"/>
</dbReference>
<evidence type="ECO:0008006" key="11">
    <source>
        <dbReference type="Google" id="ProtNLM"/>
    </source>
</evidence>
<evidence type="ECO:0000256" key="7">
    <source>
        <dbReference type="SAM" id="MobiDB-lite"/>
    </source>
</evidence>
<comment type="subcellular location">
    <subcellularLocation>
        <location evidence="1">Membrane</location>
        <topology evidence="1">Multi-pass membrane protein</topology>
    </subcellularLocation>
</comment>
<feature type="transmembrane region" description="Helical" evidence="8">
    <location>
        <begin position="447"/>
        <end position="470"/>
    </location>
</feature>
<dbReference type="GO" id="GO:0030007">
    <property type="term" value="P:intracellular potassium ion homeostasis"/>
    <property type="evidence" value="ECO:0007669"/>
    <property type="project" value="TreeGrafter"/>
</dbReference>
<feature type="compositionally biased region" description="Polar residues" evidence="7">
    <location>
        <begin position="231"/>
        <end position="250"/>
    </location>
</feature>
<keyword evidence="4 8" id="KW-1133">Transmembrane helix</keyword>
<dbReference type="PANTHER" id="PTHR31064">
    <property type="entry name" value="POTASSIUM TRANSPORT PROTEIN DDB_G0292412-RELATED"/>
    <property type="match status" value="1"/>
</dbReference>
<accession>A0A9W8TM96</accession>
<feature type="transmembrane region" description="Helical" evidence="8">
    <location>
        <begin position="96"/>
        <end position="118"/>
    </location>
</feature>
<feature type="transmembrane region" description="Helical" evidence="8">
    <location>
        <begin position="65"/>
        <end position="84"/>
    </location>
</feature>
<protein>
    <recommendedName>
        <fullName evidence="11">Potassium transport protein</fullName>
    </recommendedName>
</protein>
<feature type="transmembrane region" description="Helical" evidence="8">
    <location>
        <begin position="347"/>
        <end position="366"/>
    </location>
</feature>
<dbReference type="InterPro" id="IPR003445">
    <property type="entry name" value="Cat_transpt"/>
</dbReference>
<keyword evidence="10" id="KW-1185">Reference proteome</keyword>
<organism evidence="9 10">
    <name type="scientific">Xylaria arbuscula</name>
    <dbReference type="NCBI Taxonomy" id="114810"/>
    <lineage>
        <taxon>Eukaryota</taxon>
        <taxon>Fungi</taxon>
        <taxon>Dikarya</taxon>
        <taxon>Ascomycota</taxon>
        <taxon>Pezizomycotina</taxon>
        <taxon>Sordariomycetes</taxon>
        <taxon>Xylariomycetidae</taxon>
        <taxon>Xylariales</taxon>
        <taxon>Xylariaceae</taxon>
        <taxon>Xylaria</taxon>
    </lineage>
</organism>
<dbReference type="PANTHER" id="PTHR31064:SF37">
    <property type="entry name" value="TRANSPORTER, PUTATIVE (EUROFUNG)-RELATED"/>
    <property type="match status" value="1"/>
</dbReference>
<dbReference type="VEuPathDB" id="FungiDB:F4678DRAFT_449100"/>
<proteinExistence type="predicted"/>
<evidence type="ECO:0000256" key="1">
    <source>
        <dbReference type="ARBA" id="ARBA00004141"/>
    </source>
</evidence>
<evidence type="ECO:0000256" key="4">
    <source>
        <dbReference type="ARBA" id="ARBA00022989"/>
    </source>
</evidence>
<keyword evidence="2" id="KW-0813">Transport</keyword>
<gene>
    <name evidence="9" type="ORF">NPX13_g6313</name>
</gene>
<keyword evidence="5" id="KW-0406">Ion transport</keyword>
<evidence type="ECO:0000313" key="9">
    <source>
        <dbReference type="EMBL" id="KAJ3568739.1"/>
    </source>
</evidence>
<dbReference type="EMBL" id="JANPWZ010001106">
    <property type="protein sequence ID" value="KAJ3568739.1"/>
    <property type="molecule type" value="Genomic_DNA"/>
</dbReference>
<dbReference type="Pfam" id="PF02386">
    <property type="entry name" value="TrkH"/>
    <property type="match status" value="2"/>
</dbReference>
<feature type="region of interest" description="Disordered" evidence="7">
    <location>
        <begin position="230"/>
        <end position="264"/>
    </location>
</feature>
<feature type="compositionally biased region" description="Polar residues" evidence="7">
    <location>
        <begin position="191"/>
        <end position="201"/>
    </location>
</feature>
<evidence type="ECO:0000313" key="10">
    <source>
        <dbReference type="Proteomes" id="UP001148614"/>
    </source>
</evidence>
<reference evidence="9" key="1">
    <citation type="submission" date="2022-07" db="EMBL/GenBank/DDBJ databases">
        <title>Genome Sequence of Xylaria arbuscula.</title>
        <authorList>
            <person name="Buettner E."/>
        </authorList>
    </citation>
    <scope>NUCLEOTIDE SEQUENCE</scope>
    <source>
        <strain evidence="9">VT107</strain>
    </source>
</reference>
<comment type="caution">
    <text evidence="9">The sequence shown here is derived from an EMBL/GenBank/DDBJ whole genome shotgun (WGS) entry which is preliminary data.</text>
</comment>
<feature type="transmembrane region" description="Helical" evidence="8">
    <location>
        <begin position="40"/>
        <end position="58"/>
    </location>
</feature>
<dbReference type="GO" id="GO:1990573">
    <property type="term" value="P:potassium ion import across plasma membrane"/>
    <property type="evidence" value="ECO:0007669"/>
    <property type="project" value="TreeGrafter"/>
</dbReference>
<evidence type="ECO:0000256" key="2">
    <source>
        <dbReference type="ARBA" id="ARBA00022448"/>
    </source>
</evidence>